<feature type="transmembrane region" description="Helical" evidence="1">
    <location>
        <begin position="27"/>
        <end position="48"/>
    </location>
</feature>
<protein>
    <submittedName>
        <fullName evidence="2">PrgI family protein</fullName>
    </submittedName>
</protein>
<name>A0A422LFC0_LACPA</name>
<dbReference type="RefSeq" id="WP_016363322.1">
    <property type="nucleotide sequence ID" value="NC_017476.1"/>
</dbReference>
<gene>
    <name evidence="2" type="ORF">FAM6012_00303</name>
</gene>
<dbReference type="InterPro" id="IPR024414">
    <property type="entry name" value="Uncharacterised_PrgI"/>
</dbReference>
<sequence>MALRVRVPKEIKTYKERIIGTMDLRQLICATIAFIYSAGIIYFLVWKLHWSMDSAGNVLIPLDMPVLAFGWIRPKGMPLEKYIGIILHYQQMNGLRIYENRREVSLHVHKNRGKIKEYKEDRP</sequence>
<dbReference type="Pfam" id="PF12666">
    <property type="entry name" value="PrgI"/>
    <property type="match status" value="1"/>
</dbReference>
<dbReference type="Proteomes" id="UP000284123">
    <property type="component" value="Unassembled WGS sequence"/>
</dbReference>
<dbReference type="AlphaFoldDB" id="A0A422LFC0"/>
<keyword evidence="1" id="KW-1133">Transmembrane helix</keyword>
<reference evidence="2 3" key="1">
    <citation type="journal article" date="2018" name="Front. Microbiol.">
        <title>Conversion of Methionine to Cysteine in Lactobacillus paracasei Depends on the Highly Mobile cysK-ctl-cysE Gene Cluster.</title>
        <authorList>
            <person name="Wuthrich D."/>
            <person name="Irmler S."/>
            <person name="Berthoud H."/>
            <person name="Guggenbuhl B."/>
            <person name="Eugster E."/>
            <person name="Bruggmann R."/>
        </authorList>
    </citation>
    <scope>NUCLEOTIDE SEQUENCE [LARGE SCALE GENOMIC DNA]</scope>
    <source>
        <strain evidence="2 3">FAM6012</strain>
    </source>
</reference>
<comment type="caution">
    <text evidence="2">The sequence shown here is derived from an EMBL/GenBank/DDBJ whole genome shotgun (WGS) entry which is preliminary data.</text>
</comment>
<keyword evidence="1" id="KW-0812">Transmembrane</keyword>
<keyword evidence="1" id="KW-0472">Membrane</keyword>
<accession>A0A422LFC0</accession>
<evidence type="ECO:0000313" key="3">
    <source>
        <dbReference type="Proteomes" id="UP000284123"/>
    </source>
</evidence>
<evidence type="ECO:0000256" key="1">
    <source>
        <dbReference type="SAM" id="Phobius"/>
    </source>
</evidence>
<proteinExistence type="predicted"/>
<organism evidence="2 3">
    <name type="scientific">Lacticaseibacillus paracasei</name>
    <name type="common">Lactobacillus paracasei</name>
    <dbReference type="NCBI Taxonomy" id="1597"/>
    <lineage>
        <taxon>Bacteria</taxon>
        <taxon>Bacillati</taxon>
        <taxon>Bacillota</taxon>
        <taxon>Bacilli</taxon>
        <taxon>Lactobacillales</taxon>
        <taxon>Lactobacillaceae</taxon>
        <taxon>Lacticaseibacillus</taxon>
    </lineage>
</organism>
<dbReference type="EMBL" id="LKGI01000028">
    <property type="protein sequence ID" value="RNE33361.1"/>
    <property type="molecule type" value="Genomic_DNA"/>
</dbReference>
<evidence type="ECO:0000313" key="2">
    <source>
        <dbReference type="EMBL" id="RNE33361.1"/>
    </source>
</evidence>